<accession>A0A1J1ADM1</accession>
<dbReference type="Proteomes" id="UP000186165">
    <property type="component" value="Chromosome"/>
</dbReference>
<dbReference type="PANTHER" id="PTHR33841:SF1">
    <property type="entry name" value="DNA METHYLTRANSFERASE A"/>
    <property type="match status" value="1"/>
</dbReference>
<proteinExistence type="predicted"/>
<dbReference type="InterPro" id="IPR011639">
    <property type="entry name" value="MethylTrfase_TaqI-like_dom"/>
</dbReference>
<keyword evidence="8" id="KW-1185">Reference proteome</keyword>
<reference evidence="8" key="1">
    <citation type="submission" date="2016-08" db="EMBL/GenBank/DDBJ databases">
        <title>Discovery of first anaerobic lithoheterotrophic haloarchae widely represented in hypersaline habitats.</title>
        <authorList>
            <person name="Sorokin D.Y."/>
            <person name="Kublanov I.V."/>
            <person name="Roman P."/>
            <person name="Sinninghe Damste J.S."/>
            <person name="Golyshin P.N."/>
            <person name="Rojo D."/>
            <person name="Ciordia S."/>
            <person name="Mena Md.C."/>
            <person name="Ferrer M."/>
            <person name="Smedile F."/>
            <person name="Messina E."/>
            <person name="La Cono V."/>
            <person name="Yakimov M.M."/>
        </authorList>
    </citation>
    <scope>NUCLEOTIDE SEQUENCE [LARGE SCALE GENOMIC DNA]</scope>
    <source>
        <strain evidence="8">HSR6</strain>
    </source>
</reference>
<dbReference type="GO" id="GO:0003676">
    <property type="term" value="F:nucleic acid binding"/>
    <property type="evidence" value="ECO:0007669"/>
    <property type="project" value="InterPro"/>
</dbReference>
<sequence length="1376" mass="156698">MPSSFLDSRTGRRWDYDRGGDEFEYYQGSGASQLEIAVADHGERPTKEFLRKTYTDRRGNRANPILIVAIYDDKVGLCGPSGEEPPIYRDVDRGQAERVCEAALDKPDRFTAQQFLSEMLPQLDEELTGLRNQGLLSTHELRVGVPERDDWVDATKQARHALDDDDPREMVKGLNYEIDQLTDQSYVLRDTSDGHERAVAMFLQEDESFDHAQDRFVGQSPVAYALNEADKRNLDYVIGSSGDTLRLYTTNPDEGFGSRGRTDTYVEVNTNLLADDKAAYLWLLFSANALRDDGTLHDIMERSKDYAADLGARLRERIYDDVVPDLAEAIARARDLEDPTKEDLDQTYEMALILLYRLLFISYTEDEEFLPRRRNARYDQESLKRKARDLHEFVQDDGEFDENFYDHWDDVMHLSRAIHHGHDELGLPAYDGRLLSEDPEISEAGARLADIRLDNSEFGPVLVNLLIDETEDGYQGPVDFRNIGVREFGVIYEGLLESELSQADQPLTVDDGRYEPVSTDGQQTLGEDDGVVVQEGEVYLHGQSGERKATGTYYTKTRFVEHLLDYSLEPALDDHIERIDRLREEEGENAAADAFFDIRVADIAMGSGHFLVGAVDRIESRLYSYLTENPLPPVEDELDNLEDAALDAFDDEEYAPPVERGQLLRRQVARRCIFGADLNPLATELARLSIWVHTFVPGLPLTFLDYNLVTGDSLAGIGTLDEVTDILDVDQTSLGMFAGGQSVMNEVREDISRLGDFADASAEQVQEARETRGEIEDSLEQVRARFDILAASRIDDEIDTDAVSDTSIEDVTELPSYERAQEILESTNPLHFPAAFPEVFDGESSGFDVIVGNPPWEKTQIERHEFWGRYHPGLRGVSQRERESIMDDLETERPDLAAEFERLKDAEEKRGKILTNGPYPGIGKSHPDLYKAFSWRFWNLVNRDGDVGVVLPRSCFIGPGMEQFRRRVLDEGEVLDLTFLKNKAGWVFDGVEPRYTIALFSFHRTRSSTDPELPIRGPYDDAPSYEKAMEQSPYRFPAERAKKWGGTATIPLLPDDLRSVDVFDTLEGHTFIGDDSAEWYPVPYQELNATQDKKADDGTRIMHMIEDPPDSYWPVYKGESFNIWTPRAGSVYAWADPDVLVDYMQDKREGSYRYAGSRSPFSDMSEEWVYDEETLPCFSPRIAFRDIARRTDSRTVLSSLIPPKTVMVHNSPTLIFPQGNQEDEAYLLGVLSSIPLDWYARRFVEAHVTFGIFNTLPLPRPGREDRLRQRVVELSGRLAAVDDRYADWADAVGVDYGPLDEDTKQEKIYELDAVVAHLYGLSREHVKVVFETFHDGWDYEERLERVLDYYEEWADRLDLDHADREAERAAGTRNDD</sequence>
<dbReference type="Pfam" id="PF07669">
    <property type="entry name" value="Eco57I"/>
    <property type="match status" value="1"/>
</dbReference>
<dbReference type="GO" id="GO:0009007">
    <property type="term" value="F:site-specific DNA-methyltransferase (adenine-specific) activity"/>
    <property type="evidence" value="ECO:0007669"/>
    <property type="project" value="UniProtKB-EC"/>
</dbReference>
<dbReference type="KEGG" id="hhsr:HSR6_1799"/>
<dbReference type="EC" id="2.1.1.72" evidence="1"/>
<dbReference type="PANTHER" id="PTHR33841">
    <property type="entry name" value="DNA METHYLTRANSFERASE YEEA-RELATED"/>
    <property type="match status" value="1"/>
</dbReference>
<evidence type="ECO:0000256" key="2">
    <source>
        <dbReference type="ARBA" id="ARBA00022603"/>
    </source>
</evidence>
<dbReference type="InterPro" id="IPR002052">
    <property type="entry name" value="DNA_methylase_N6_adenine_CS"/>
</dbReference>
<evidence type="ECO:0000313" key="8">
    <source>
        <dbReference type="Proteomes" id="UP000186165"/>
    </source>
</evidence>
<dbReference type="OrthoDB" id="45790at2157"/>
<dbReference type="PRINTS" id="PR00507">
    <property type="entry name" value="N12N6MTFRASE"/>
</dbReference>
<keyword evidence="3" id="KW-0808">Transferase</keyword>
<dbReference type="GO" id="GO:0006304">
    <property type="term" value="P:DNA modification"/>
    <property type="evidence" value="ECO:0007669"/>
    <property type="project" value="InterPro"/>
</dbReference>
<evidence type="ECO:0000313" key="7">
    <source>
        <dbReference type="EMBL" id="APE96236.1"/>
    </source>
</evidence>
<evidence type="ECO:0000259" key="6">
    <source>
        <dbReference type="Pfam" id="PF07669"/>
    </source>
</evidence>
<dbReference type="SUPFAM" id="SSF53335">
    <property type="entry name" value="S-adenosyl-L-methionine-dependent methyltransferases"/>
    <property type="match status" value="1"/>
</dbReference>
<comment type="catalytic activity">
    <reaction evidence="5">
        <text>a 2'-deoxyadenosine in DNA + S-adenosyl-L-methionine = an N(6)-methyl-2'-deoxyadenosine in DNA + S-adenosyl-L-homocysteine + H(+)</text>
        <dbReference type="Rhea" id="RHEA:15197"/>
        <dbReference type="Rhea" id="RHEA-COMP:12418"/>
        <dbReference type="Rhea" id="RHEA-COMP:12419"/>
        <dbReference type="ChEBI" id="CHEBI:15378"/>
        <dbReference type="ChEBI" id="CHEBI:57856"/>
        <dbReference type="ChEBI" id="CHEBI:59789"/>
        <dbReference type="ChEBI" id="CHEBI:90615"/>
        <dbReference type="ChEBI" id="CHEBI:90616"/>
        <dbReference type="EC" id="2.1.1.72"/>
    </reaction>
</comment>
<dbReference type="GeneID" id="30418331"/>
<evidence type="ECO:0000256" key="5">
    <source>
        <dbReference type="ARBA" id="ARBA00047942"/>
    </source>
</evidence>
<dbReference type="InterPro" id="IPR050953">
    <property type="entry name" value="N4_N6_ade-DNA_methylase"/>
</dbReference>
<protein>
    <recommendedName>
        <fullName evidence="1">site-specific DNA-methyltransferase (adenine-specific)</fullName>
        <ecNumber evidence="1">2.1.1.72</ecNumber>
    </recommendedName>
</protein>
<organism evidence="7 8">
    <name type="scientific">Halodesulfurarchaeum formicicum</name>
    <dbReference type="NCBI Taxonomy" id="1873524"/>
    <lineage>
        <taxon>Archaea</taxon>
        <taxon>Methanobacteriati</taxon>
        <taxon>Methanobacteriota</taxon>
        <taxon>Stenosarchaea group</taxon>
        <taxon>Halobacteria</taxon>
        <taxon>Halobacteriales</taxon>
        <taxon>Halobacteriaceae</taxon>
        <taxon>Halodesulfurarchaeum</taxon>
    </lineage>
</organism>
<evidence type="ECO:0000256" key="1">
    <source>
        <dbReference type="ARBA" id="ARBA00011900"/>
    </source>
</evidence>
<dbReference type="PROSITE" id="PS00092">
    <property type="entry name" value="N6_MTASE"/>
    <property type="match status" value="1"/>
</dbReference>
<dbReference type="GO" id="GO:0032259">
    <property type="term" value="P:methylation"/>
    <property type="evidence" value="ECO:0007669"/>
    <property type="project" value="UniProtKB-KW"/>
</dbReference>
<dbReference type="EMBL" id="CP016804">
    <property type="protein sequence ID" value="APE96236.1"/>
    <property type="molecule type" value="Genomic_DNA"/>
</dbReference>
<keyword evidence="4" id="KW-0949">S-adenosyl-L-methionine</keyword>
<dbReference type="Gene3D" id="3.40.50.150">
    <property type="entry name" value="Vaccinia Virus protein VP39"/>
    <property type="match status" value="1"/>
</dbReference>
<evidence type="ECO:0000256" key="4">
    <source>
        <dbReference type="ARBA" id="ARBA00022691"/>
    </source>
</evidence>
<dbReference type="RefSeq" id="WP_071933412.1">
    <property type="nucleotide sequence ID" value="NZ_CP016804.1"/>
</dbReference>
<gene>
    <name evidence="7" type="ORF">HSR6_1799</name>
</gene>
<dbReference type="InterPro" id="IPR029063">
    <property type="entry name" value="SAM-dependent_MTases_sf"/>
</dbReference>
<name>A0A1J1ADM1_9EURY</name>
<keyword evidence="2" id="KW-0489">Methyltransferase</keyword>
<evidence type="ECO:0000256" key="3">
    <source>
        <dbReference type="ARBA" id="ARBA00022679"/>
    </source>
</evidence>
<feature type="domain" description="Type II methyltransferase M.TaqI-like" evidence="6">
    <location>
        <begin position="672"/>
        <end position="861"/>
    </location>
</feature>